<dbReference type="AlphaFoldDB" id="A0A8I0LGC2"/>
<evidence type="ECO:0000313" key="3">
    <source>
        <dbReference type="EMBL" id="MBD8031338.1"/>
    </source>
</evidence>
<dbReference type="SUPFAM" id="SSF55008">
    <property type="entry name" value="HMA, heavy metal-associated domain"/>
    <property type="match status" value="1"/>
</dbReference>
<dbReference type="GO" id="GO:0046872">
    <property type="term" value="F:metal ion binding"/>
    <property type="evidence" value="ECO:0007669"/>
    <property type="project" value="UniProtKB-KW"/>
</dbReference>
<evidence type="ECO:0000259" key="2">
    <source>
        <dbReference type="PROSITE" id="PS50846"/>
    </source>
</evidence>
<dbReference type="PROSITE" id="PS50846">
    <property type="entry name" value="HMA_2"/>
    <property type="match status" value="1"/>
</dbReference>
<dbReference type="Gene3D" id="3.30.70.100">
    <property type="match status" value="1"/>
</dbReference>
<dbReference type="InterPro" id="IPR006121">
    <property type="entry name" value="HMA_dom"/>
</dbReference>
<dbReference type="Pfam" id="PF00403">
    <property type="entry name" value="HMA"/>
    <property type="match status" value="1"/>
</dbReference>
<feature type="domain" description="HMA" evidence="2">
    <location>
        <begin position="40"/>
        <end position="106"/>
    </location>
</feature>
<sequence length="108" mass="10730">MTTLLPLTSTQSTDPAGCGCCGPAESAEASAPSGDAATESMTRYRVSGLSCTGCVNTVTSALGEVPQITSVDIELIKGGVSTITVTGTASRKTVTQAIEQAGYALAPS</sequence>
<evidence type="ECO:0000256" key="1">
    <source>
        <dbReference type="ARBA" id="ARBA00022723"/>
    </source>
</evidence>
<dbReference type="RefSeq" id="WP_191734566.1">
    <property type="nucleotide sequence ID" value="NZ_JACSPR010000014.1"/>
</dbReference>
<dbReference type="EMBL" id="JACSPR010000014">
    <property type="protein sequence ID" value="MBD8031338.1"/>
    <property type="molecule type" value="Genomic_DNA"/>
</dbReference>
<comment type="caution">
    <text evidence="3">The sequence shown here is derived from an EMBL/GenBank/DDBJ whole genome shotgun (WGS) entry which is preliminary data.</text>
</comment>
<dbReference type="PROSITE" id="PS01047">
    <property type="entry name" value="HMA_1"/>
    <property type="match status" value="1"/>
</dbReference>
<name>A0A8I0LGC2_9CORY</name>
<dbReference type="CDD" id="cd00371">
    <property type="entry name" value="HMA"/>
    <property type="match status" value="1"/>
</dbReference>
<reference evidence="3 4" key="1">
    <citation type="submission" date="2020-08" db="EMBL/GenBank/DDBJ databases">
        <title>A Genomic Blueprint of the Chicken Gut Microbiome.</title>
        <authorList>
            <person name="Gilroy R."/>
            <person name="Ravi A."/>
            <person name="Getino M."/>
            <person name="Pursley I."/>
            <person name="Horton D.L."/>
            <person name="Alikhan N.-F."/>
            <person name="Baker D."/>
            <person name="Gharbi K."/>
            <person name="Hall N."/>
            <person name="Watson M."/>
            <person name="Adriaenssens E.M."/>
            <person name="Foster-Nyarko E."/>
            <person name="Jarju S."/>
            <person name="Secka A."/>
            <person name="Antonio M."/>
            <person name="Oren A."/>
            <person name="Chaudhuri R."/>
            <person name="La Ragione R.M."/>
            <person name="Hildebrand F."/>
            <person name="Pallen M.J."/>
        </authorList>
    </citation>
    <scope>NUCLEOTIDE SEQUENCE [LARGE SCALE GENOMIC DNA]</scope>
    <source>
        <strain evidence="3 4">Sa1YVA5</strain>
    </source>
</reference>
<dbReference type="InterPro" id="IPR017969">
    <property type="entry name" value="Heavy-metal-associated_CS"/>
</dbReference>
<accession>A0A8I0LGC2</accession>
<dbReference type="InterPro" id="IPR036163">
    <property type="entry name" value="HMA_dom_sf"/>
</dbReference>
<dbReference type="Proteomes" id="UP000650224">
    <property type="component" value="Unassembled WGS sequence"/>
</dbReference>
<organism evidence="3 4">
    <name type="scientific">Corynebacterium gallinarum</name>
    <dbReference type="NCBI Taxonomy" id="2762214"/>
    <lineage>
        <taxon>Bacteria</taxon>
        <taxon>Bacillati</taxon>
        <taxon>Actinomycetota</taxon>
        <taxon>Actinomycetes</taxon>
        <taxon>Mycobacteriales</taxon>
        <taxon>Corynebacteriaceae</taxon>
        <taxon>Corynebacterium</taxon>
    </lineage>
</organism>
<protein>
    <submittedName>
        <fullName evidence="3">Heavy-metal-associated domain-containing protein</fullName>
    </submittedName>
</protein>
<keyword evidence="1" id="KW-0479">Metal-binding</keyword>
<gene>
    <name evidence="3" type="ORF">H9627_13620</name>
</gene>
<proteinExistence type="predicted"/>
<keyword evidence="4" id="KW-1185">Reference proteome</keyword>
<evidence type="ECO:0000313" key="4">
    <source>
        <dbReference type="Proteomes" id="UP000650224"/>
    </source>
</evidence>